<reference evidence="1" key="1">
    <citation type="submission" date="2018-02" db="EMBL/GenBank/DDBJ databases">
        <title>The genomes of Aspergillus section Nigri reveals drivers in fungal speciation.</title>
        <authorList>
            <consortium name="DOE Joint Genome Institute"/>
            <person name="Vesth T.C."/>
            <person name="Nybo J."/>
            <person name="Theobald S."/>
            <person name="Brandl J."/>
            <person name="Frisvad J.C."/>
            <person name="Nielsen K.F."/>
            <person name="Lyhne E.K."/>
            <person name="Kogle M.E."/>
            <person name="Kuo A."/>
            <person name="Riley R."/>
            <person name="Clum A."/>
            <person name="Nolan M."/>
            <person name="Lipzen A."/>
            <person name="Salamov A."/>
            <person name="Henrissat B."/>
            <person name="Wiebenga A."/>
            <person name="De vries R.P."/>
            <person name="Grigoriev I.V."/>
            <person name="Mortensen U.H."/>
            <person name="Andersen M.R."/>
            <person name="Baker S.E."/>
        </authorList>
    </citation>
    <scope>NUCLEOTIDE SEQUENCE</scope>
    <source>
        <strain evidence="1">CBS 115574</strain>
    </source>
</reference>
<protein>
    <submittedName>
        <fullName evidence="1">Uncharacterized protein</fullName>
    </submittedName>
</protein>
<name>A0ACD1HZR0_9EURO</name>
<keyword evidence="2" id="KW-1185">Reference proteome</keyword>
<dbReference type="Proteomes" id="UP000249748">
    <property type="component" value="Unassembled WGS sequence"/>
</dbReference>
<accession>A0ACD1HZR0</accession>
<evidence type="ECO:0000313" key="1">
    <source>
        <dbReference type="EMBL" id="RAK83000.1"/>
    </source>
</evidence>
<proteinExistence type="predicted"/>
<evidence type="ECO:0000313" key="2">
    <source>
        <dbReference type="Proteomes" id="UP000249748"/>
    </source>
</evidence>
<gene>
    <name evidence="1" type="ORF">BO79DRAFT_241507</name>
</gene>
<organism evidence="1 2">
    <name type="scientific">Aspergillus costaricaensis CBS 115574</name>
    <dbReference type="NCBI Taxonomy" id="1448317"/>
    <lineage>
        <taxon>Eukaryota</taxon>
        <taxon>Fungi</taxon>
        <taxon>Dikarya</taxon>
        <taxon>Ascomycota</taxon>
        <taxon>Pezizomycotina</taxon>
        <taxon>Eurotiomycetes</taxon>
        <taxon>Eurotiomycetidae</taxon>
        <taxon>Eurotiales</taxon>
        <taxon>Aspergillaceae</taxon>
        <taxon>Aspergillus</taxon>
        <taxon>Aspergillus subgen. Circumdati</taxon>
    </lineage>
</organism>
<dbReference type="EMBL" id="KZ824602">
    <property type="protein sequence ID" value="RAK83000.1"/>
    <property type="molecule type" value="Genomic_DNA"/>
</dbReference>
<sequence>MMTHDDWMPQVGPRKYTLEPLRPKITSHHRTMDFAGGQEESARGRQCTGPLRVEKNVARETNGRRREKGNAPKREGNELMRKRNNGAPSIATVVTPPIGACARCELLSILFKKQWMMIFFASLIVVDRDKQRRSVDLEGGELRDWKGSSVIHLARSSALTEMRQFC</sequence>